<keyword evidence="2 6" id="KW-0812">Transmembrane</keyword>
<dbReference type="HOGENOM" id="CLU_033465_3_1_1"/>
<comment type="subcellular location">
    <subcellularLocation>
        <location evidence="1">Membrane</location>
        <topology evidence="1">Multi-pass membrane protein</topology>
    </subcellularLocation>
</comment>
<organism evidence="7 8">
    <name type="scientific">Eutypa lata (strain UCR-EL1)</name>
    <name type="common">Grapevine dieback disease fungus</name>
    <name type="synonym">Eutypa armeniacae</name>
    <dbReference type="NCBI Taxonomy" id="1287681"/>
    <lineage>
        <taxon>Eukaryota</taxon>
        <taxon>Fungi</taxon>
        <taxon>Dikarya</taxon>
        <taxon>Ascomycota</taxon>
        <taxon>Pezizomycotina</taxon>
        <taxon>Sordariomycetes</taxon>
        <taxon>Xylariomycetidae</taxon>
        <taxon>Xylariales</taxon>
        <taxon>Diatrypaceae</taxon>
        <taxon>Eutypa</taxon>
    </lineage>
</organism>
<dbReference type="EMBL" id="KB705622">
    <property type="protein sequence ID" value="EMR71574.1"/>
    <property type="molecule type" value="Genomic_DNA"/>
</dbReference>
<keyword evidence="3 6" id="KW-1133">Transmembrane helix</keyword>
<feature type="transmembrane region" description="Helical" evidence="6">
    <location>
        <begin position="125"/>
        <end position="142"/>
    </location>
</feature>
<feature type="transmembrane region" description="Helical" evidence="6">
    <location>
        <begin position="206"/>
        <end position="227"/>
    </location>
</feature>
<evidence type="ECO:0000256" key="4">
    <source>
        <dbReference type="ARBA" id="ARBA00023136"/>
    </source>
</evidence>
<accession>M7SYA2</accession>
<gene>
    <name evidence="7" type="ORF">UCREL1_1379</name>
</gene>
<dbReference type="Pfam" id="PF04479">
    <property type="entry name" value="RTA1"/>
    <property type="match status" value="1"/>
</dbReference>
<feature type="transmembrane region" description="Helical" evidence="6">
    <location>
        <begin position="23"/>
        <end position="42"/>
    </location>
</feature>
<name>M7SYA2_EUTLA</name>
<feature type="transmembrane region" description="Helical" evidence="6">
    <location>
        <begin position="162"/>
        <end position="185"/>
    </location>
</feature>
<evidence type="ECO:0000256" key="3">
    <source>
        <dbReference type="ARBA" id="ARBA00022989"/>
    </source>
</evidence>
<dbReference type="Proteomes" id="UP000012174">
    <property type="component" value="Unassembled WGS sequence"/>
</dbReference>
<evidence type="ECO:0000256" key="6">
    <source>
        <dbReference type="SAM" id="Phobius"/>
    </source>
</evidence>
<feature type="region of interest" description="Disordered" evidence="5">
    <location>
        <begin position="284"/>
        <end position="304"/>
    </location>
</feature>
<dbReference type="OMA" id="FRCKSSK"/>
<keyword evidence="4 6" id="KW-0472">Membrane</keyword>
<dbReference type="OrthoDB" id="3358017at2759"/>
<keyword evidence="8" id="KW-1185">Reference proteome</keyword>
<reference evidence="8" key="1">
    <citation type="journal article" date="2013" name="Genome Announc.">
        <title>Draft genome sequence of the grapevine dieback fungus Eutypa lata UCR-EL1.</title>
        <authorList>
            <person name="Blanco-Ulate B."/>
            <person name="Rolshausen P.E."/>
            <person name="Cantu D."/>
        </authorList>
    </citation>
    <scope>NUCLEOTIDE SEQUENCE [LARGE SCALE GENOMIC DNA]</scope>
    <source>
        <strain evidence="8">UCR-EL1</strain>
    </source>
</reference>
<protein>
    <submittedName>
        <fullName evidence="7">Putative rta1 domain-containing protein</fullName>
    </submittedName>
</protein>
<dbReference type="AlphaFoldDB" id="M7SYA2"/>
<dbReference type="GO" id="GO:0016020">
    <property type="term" value="C:membrane"/>
    <property type="evidence" value="ECO:0007669"/>
    <property type="project" value="UniProtKB-SubCell"/>
</dbReference>
<feature type="transmembrane region" description="Helical" evidence="6">
    <location>
        <begin position="242"/>
        <end position="262"/>
    </location>
</feature>
<dbReference type="InterPro" id="IPR007568">
    <property type="entry name" value="RTA1"/>
</dbReference>
<dbReference type="PANTHER" id="PTHR31465:SF35">
    <property type="entry name" value="RTA1 DOMAIN PROTEIN-RELATED"/>
    <property type="match status" value="1"/>
</dbReference>
<evidence type="ECO:0000256" key="1">
    <source>
        <dbReference type="ARBA" id="ARBA00004141"/>
    </source>
</evidence>
<proteinExistence type="predicted"/>
<evidence type="ECO:0000313" key="7">
    <source>
        <dbReference type="EMBL" id="EMR71574.1"/>
    </source>
</evidence>
<evidence type="ECO:0000256" key="2">
    <source>
        <dbReference type="ARBA" id="ARBA00022692"/>
    </source>
</evidence>
<dbReference type="PANTHER" id="PTHR31465">
    <property type="entry name" value="PROTEIN RTA1-RELATED"/>
    <property type="match status" value="1"/>
</dbReference>
<feature type="transmembrane region" description="Helical" evidence="6">
    <location>
        <begin position="49"/>
        <end position="72"/>
    </location>
</feature>
<dbReference type="KEGG" id="ela:UCREL1_1379"/>
<evidence type="ECO:0000313" key="8">
    <source>
        <dbReference type="Proteomes" id="UP000012174"/>
    </source>
</evidence>
<evidence type="ECO:0000256" key="5">
    <source>
        <dbReference type="SAM" id="MobiDB-lite"/>
    </source>
</evidence>
<feature type="transmembrane region" description="Helical" evidence="6">
    <location>
        <begin position="84"/>
        <end position="105"/>
    </location>
</feature>
<dbReference type="eggNOG" id="ENOG502QURG">
    <property type="taxonomic scope" value="Eukaryota"/>
</dbReference>
<sequence>MADDTSSSGDAVEYVFYHYNPSMAAAVIFIVIFGFSAIFHTYQLIRNRTWYFIPFVIGCLFEAIGYIGRALSAQEAPDFTQNPYIIQSLLLLLGPAFFAASIYMILARLIRLLEAENYSIIKTKWLTSVFVLGDVLSFFTQSGGGGMLATSKDQDGVKRGELIIVGGLVIQVIFFGFFVIVTFVFHRRLSAMPTRKSMSLVTPWKSLLYVLYITSTLILIRSVYRIIEYVMGSDGELLAKEVYLYIFDGLLMAGVVLLFNWFHPSRVINRVKDLDRVSSMEVTGEGYSMPETGPRSYEPLGHTK</sequence>